<protein>
    <submittedName>
        <fullName evidence="1">Predicted nuclease of the RNAse H fold, HicB family</fullName>
    </submittedName>
</protein>
<dbReference type="SUPFAM" id="SSF143100">
    <property type="entry name" value="TTHA1013/TTHA0281-like"/>
    <property type="match status" value="1"/>
</dbReference>
<dbReference type="EMBL" id="FNAN01000003">
    <property type="protein sequence ID" value="SDE07267.1"/>
    <property type="molecule type" value="Genomic_DNA"/>
</dbReference>
<dbReference type="AlphaFoldDB" id="A0A1G6ZYE8"/>
<evidence type="ECO:0000313" key="1">
    <source>
        <dbReference type="EMBL" id="SDE07267.1"/>
    </source>
</evidence>
<keyword evidence="2" id="KW-1185">Reference proteome</keyword>
<dbReference type="InterPro" id="IPR035069">
    <property type="entry name" value="TTHA1013/TTHA0281-like"/>
</dbReference>
<organism evidence="1 2">
    <name type="scientific">Dyadobacter soli</name>
    <dbReference type="NCBI Taxonomy" id="659014"/>
    <lineage>
        <taxon>Bacteria</taxon>
        <taxon>Pseudomonadati</taxon>
        <taxon>Bacteroidota</taxon>
        <taxon>Cytophagia</taxon>
        <taxon>Cytophagales</taxon>
        <taxon>Spirosomataceae</taxon>
        <taxon>Dyadobacter</taxon>
    </lineage>
</organism>
<name>A0A1G6ZYE8_9BACT</name>
<dbReference type="PANTHER" id="PTHR34504:SF2">
    <property type="entry name" value="UPF0150 PROTEIN SSL0259"/>
    <property type="match status" value="1"/>
</dbReference>
<dbReference type="STRING" id="659014.SAMN04487996_103269"/>
<proteinExistence type="predicted"/>
<dbReference type="PANTHER" id="PTHR34504">
    <property type="entry name" value="ANTITOXIN HICB"/>
    <property type="match status" value="1"/>
</dbReference>
<evidence type="ECO:0000313" key="2">
    <source>
        <dbReference type="Proteomes" id="UP000198748"/>
    </source>
</evidence>
<dbReference type="RefSeq" id="WP_090147527.1">
    <property type="nucleotide sequence ID" value="NZ_FNAN01000003.1"/>
</dbReference>
<dbReference type="InterPro" id="IPR051404">
    <property type="entry name" value="TA_system_antitoxin"/>
</dbReference>
<dbReference type="Proteomes" id="UP000198748">
    <property type="component" value="Unassembled WGS sequence"/>
</dbReference>
<gene>
    <name evidence="1" type="ORF">SAMN04487996_103269</name>
</gene>
<sequence>MKLTVIISRGDEMLIGQVQEVPGVITQGENVEEVMENIQDALELYFQDSDVILENNIPLIDLQNVVLTQELEFA</sequence>
<dbReference type="Gene3D" id="3.30.160.250">
    <property type="match status" value="1"/>
</dbReference>
<accession>A0A1G6ZYE8</accession>
<reference evidence="2" key="1">
    <citation type="submission" date="2016-10" db="EMBL/GenBank/DDBJ databases">
        <authorList>
            <person name="Varghese N."/>
            <person name="Submissions S."/>
        </authorList>
    </citation>
    <scope>NUCLEOTIDE SEQUENCE [LARGE SCALE GENOMIC DNA]</scope>
    <source>
        <strain evidence="2">DSM 25329</strain>
    </source>
</reference>